<dbReference type="Proteomes" id="UP000006698">
    <property type="component" value="Chromosome"/>
</dbReference>
<evidence type="ECO:0000313" key="1">
    <source>
        <dbReference type="EMBL" id="BAF54911.1"/>
    </source>
</evidence>
<name>A0AB72VC02_CORGB</name>
<dbReference type="AlphaFoldDB" id="A0AB72VC02"/>
<sequence>MISTLLKTAKTALLKTRSWRGWKDREVQQIMLIVRNIDDLIRIYEVRSPVVNDRG</sequence>
<organism evidence="1">
    <name type="scientific">Corynebacterium glutamicum (strain R)</name>
    <dbReference type="NCBI Taxonomy" id="340322"/>
    <lineage>
        <taxon>Bacteria</taxon>
        <taxon>Bacillati</taxon>
        <taxon>Actinomycetota</taxon>
        <taxon>Actinomycetes</taxon>
        <taxon>Mycobacteriales</taxon>
        <taxon>Corynebacteriaceae</taxon>
        <taxon>Corynebacterium</taxon>
    </lineage>
</organism>
<dbReference type="RefSeq" id="WP_011897482.1">
    <property type="nucleotide sequence ID" value="NC_009342.1"/>
</dbReference>
<accession>A0AB72VC02</accession>
<dbReference type="KEGG" id="cgt:cgR_1916"/>
<proteinExistence type="predicted"/>
<gene>
    <name evidence="1" type="ordered locus">cgR_1916</name>
</gene>
<protein>
    <recommendedName>
        <fullName evidence="2">Transposase</fullName>
    </recommendedName>
</protein>
<reference evidence="1" key="1">
    <citation type="journal article" date="2007" name="Microbiology">
        <title>Comparative analysis of the Corynebacterium glutamicum group and complete genome sequence of strain R.</title>
        <authorList>
            <person name="Yukawa H."/>
            <person name="Omumasaba C.A."/>
            <person name="Nonaka H."/>
            <person name="Kos P."/>
            <person name="Okai N."/>
            <person name="Suzuki N."/>
            <person name="Suda M."/>
            <person name="Tsuge Y."/>
            <person name="Watanabe J."/>
            <person name="Ikeda Y."/>
            <person name="Vertes A.A."/>
            <person name="Inui M."/>
        </authorList>
    </citation>
    <scope>NUCLEOTIDE SEQUENCE</scope>
    <source>
        <strain evidence="1">R</strain>
    </source>
</reference>
<evidence type="ECO:0008006" key="2">
    <source>
        <dbReference type="Google" id="ProtNLM"/>
    </source>
</evidence>
<dbReference type="EMBL" id="AP009044">
    <property type="protein sequence ID" value="BAF54911.1"/>
    <property type="molecule type" value="Genomic_DNA"/>
</dbReference>